<dbReference type="Proteomes" id="UP000182334">
    <property type="component" value="Chromosome V"/>
</dbReference>
<keyword evidence="2" id="KW-1185">Reference proteome</keyword>
<protein>
    <submittedName>
        <fullName evidence="1">CIC11C00000002622</fullName>
    </submittedName>
</protein>
<sequence length="138" mass="16058">MYHLSPQHGIVPCIHVVFQQVSTLPPGQTVVYINNSTPGGLRKALAESQEPWVKDAERMKAFHYERVTSLTSVLEVLDQNHDLVIIEQLDRIVQEPTDLDYKMQNRLLAEILRRAHQGIFIDDWNYLRRYYVLEDLGT</sequence>
<evidence type="ECO:0000313" key="1">
    <source>
        <dbReference type="EMBL" id="SGZ55628.1"/>
    </source>
</evidence>
<organism evidence="1 2">
    <name type="scientific">Sungouiella intermedia</name>
    <dbReference type="NCBI Taxonomy" id="45354"/>
    <lineage>
        <taxon>Eukaryota</taxon>
        <taxon>Fungi</taxon>
        <taxon>Dikarya</taxon>
        <taxon>Ascomycota</taxon>
        <taxon>Saccharomycotina</taxon>
        <taxon>Pichiomycetes</taxon>
        <taxon>Metschnikowiaceae</taxon>
        <taxon>Sungouiella</taxon>
    </lineage>
</organism>
<dbReference type="EMBL" id="LT635760">
    <property type="protein sequence ID" value="SGZ55628.1"/>
    <property type="molecule type" value="Genomic_DNA"/>
</dbReference>
<evidence type="ECO:0000313" key="2">
    <source>
        <dbReference type="Proteomes" id="UP000182334"/>
    </source>
</evidence>
<name>A0A1L0DGI4_9ASCO</name>
<gene>
    <name evidence="1" type="ORF">SAMEA4029010_CIC11G00000002622</name>
</gene>
<dbReference type="AlphaFoldDB" id="A0A1L0DGI4"/>
<accession>A0A1L0DGI4</accession>
<dbReference type="OrthoDB" id="4074222at2759"/>
<proteinExistence type="predicted"/>
<reference evidence="1 2" key="1">
    <citation type="submission" date="2016-10" db="EMBL/GenBank/DDBJ databases">
        <authorList>
            <person name="de Groot N.N."/>
        </authorList>
    </citation>
    <scope>NUCLEOTIDE SEQUENCE [LARGE SCALE GENOMIC DNA]</scope>
    <source>
        <strain evidence="1 2">CBS 141442</strain>
    </source>
</reference>